<dbReference type="InterPro" id="IPR045076">
    <property type="entry name" value="MutS"/>
</dbReference>
<name>A0A8H5BWQ6_9AGAR</name>
<sequence length="1059" mass="117664">MSHKYKPPHAQPIISSYFQVSPSPKKHLGKRNNDPIDLTSDGEPEVSIPPAKRLKTTGNAPSADPQAVEPGPSKADAWRYSPNQTKEGSCATEPRSPRAQKNHDKLKRILLQENNSLSRKRHETIEQHHSDEDHKSDSDDEELGNDSDPFEALSALASLSKAKGKGKRKATTTKTVEPSKTRKKPGVMGPSGRTYTDLELQILKLKEDNPGTILMIEVGYKFRFFGEDAKVAAKVLGVIAFMSRNLLTASISNSNTWFHIHLKNLLNAGYRVGVVRQTETAALKKAGANKNTLFKRQLANLYTAATYVEGLDSVDELKQNNAPPFMCLVEEKKGNSATSVSIGIITICPSTGDVIWDDFEDTGMRLELETRFAHTKPAEILIPKKEQLTPATNKIISHFSQPSATGASMRVETIGKLLVYSNAFDVVSEFYNEKAHHKAASENFKSGKLLAEITAFPQRVVIALAHAIQYLSEFHIADALLETKFFTKFATRAHMLLAANTLTNLEIYRNEDDGTERGSLIKLLDQTKTQFGARLLRHWVGRPLVDKQILQDRSDAVTEIIEITSDRLLSLSGLLKNLPDLAKGLCRIQYGQCTPPELAVLLPAFDKISKAYEDVQGPNSVGLKSHVLNDIIASLPMLKEPIKDILGAVNLKRLKEGPKKSIWTDWNKYPGISDADMSLQAIEIEIDDELKAIRKKLKLWSLQWKSIGADDYLVEVRKSAKLDIPHDWILHSRTKDYARYYTPSVRTKLDERAQRLETLQIETDNAFRSFLEEISDKYYSVLREAVNQLATADCLLSLAQVAVKHEYNKPEFMEGNGLDITEGLHPMMAASRDSPYIGNTVKMGEGSPINKIITGPNMGGKSSCVRMVALLAIMAQIGSYVPAKAMKLGLVDSILTRMGASDDIARGRSTFMMEMSETSEILHTATERSLVILDELGRGTATFDGMAIAAATLEYIAAKVQCKTLFITHYPLLATKLESKFPSKIQNLHMGYMAEQRLSGIREITFLYRLTLGLSKESFGIECGRLAKMPENILEVAAEKSAHMQADVEKRTLRARSTL</sequence>
<dbReference type="GO" id="GO:0005524">
    <property type="term" value="F:ATP binding"/>
    <property type="evidence" value="ECO:0007669"/>
    <property type="project" value="UniProtKB-KW"/>
</dbReference>
<comment type="caution">
    <text evidence="12">The sequence shown here is derived from an EMBL/GenBank/DDBJ whole genome shotgun (WGS) entry which is preliminary data.</text>
</comment>
<dbReference type="SMART" id="SM00534">
    <property type="entry name" value="MUTSac"/>
    <property type="match status" value="1"/>
</dbReference>
<dbReference type="PIRSF" id="PIRSF037677">
    <property type="entry name" value="DNA_mis_repair_Msh6"/>
    <property type="match status" value="1"/>
</dbReference>
<dbReference type="SUPFAM" id="SSF55271">
    <property type="entry name" value="DNA repair protein MutS, domain I"/>
    <property type="match status" value="1"/>
</dbReference>
<dbReference type="InterPro" id="IPR036187">
    <property type="entry name" value="DNA_mismatch_repair_MutS_sf"/>
</dbReference>
<keyword evidence="5" id="KW-0067">ATP-binding</keyword>
<dbReference type="SUPFAM" id="SSF48334">
    <property type="entry name" value="DNA repair protein MutS, domain III"/>
    <property type="match status" value="1"/>
</dbReference>
<feature type="compositionally biased region" description="Basic residues" evidence="10">
    <location>
        <begin position="98"/>
        <end position="108"/>
    </location>
</feature>
<dbReference type="InterPro" id="IPR036678">
    <property type="entry name" value="MutS_con_dom_sf"/>
</dbReference>
<dbReference type="Pfam" id="PF01624">
    <property type="entry name" value="MutS_I"/>
    <property type="match status" value="1"/>
</dbReference>
<evidence type="ECO:0000256" key="7">
    <source>
        <dbReference type="ARBA" id="ARBA00023204"/>
    </source>
</evidence>
<organism evidence="12 13">
    <name type="scientific">Psilocybe cf. subviscida</name>
    <dbReference type="NCBI Taxonomy" id="2480587"/>
    <lineage>
        <taxon>Eukaryota</taxon>
        <taxon>Fungi</taxon>
        <taxon>Dikarya</taxon>
        <taxon>Basidiomycota</taxon>
        <taxon>Agaricomycotina</taxon>
        <taxon>Agaricomycetes</taxon>
        <taxon>Agaricomycetidae</taxon>
        <taxon>Agaricales</taxon>
        <taxon>Agaricineae</taxon>
        <taxon>Strophariaceae</taxon>
        <taxon>Psilocybe</taxon>
    </lineage>
</organism>
<keyword evidence="13" id="KW-1185">Reference proteome</keyword>
<dbReference type="GO" id="GO:0006298">
    <property type="term" value="P:mismatch repair"/>
    <property type="evidence" value="ECO:0007669"/>
    <property type="project" value="InterPro"/>
</dbReference>
<feature type="compositionally biased region" description="Polar residues" evidence="10">
    <location>
        <begin position="13"/>
        <end position="22"/>
    </location>
</feature>
<dbReference type="InterPro" id="IPR007861">
    <property type="entry name" value="DNA_mismatch_repair_MutS_clamp"/>
</dbReference>
<dbReference type="PANTHER" id="PTHR11361">
    <property type="entry name" value="DNA MISMATCH REPAIR PROTEIN MUTS FAMILY MEMBER"/>
    <property type="match status" value="1"/>
</dbReference>
<dbReference type="InterPro" id="IPR017261">
    <property type="entry name" value="DNA_mismatch_repair_MutS/MSH"/>
</dbReference>
<feature type="compositionally biased region" description="Acidic residues" evidence="10">
    <location>
        <begin position="138"/>
        <end position="149"/>
    </location>
</feature>
<feature type="compositionally biased region" description="Basic residues" evidence="10">
    <location>
        <begin position="162"/>
        <end position="171"/>
    </location>
</feature>
<evidence type="ECO:0000313" key="12">
    <source>
        <dbReference type="EMBL" id="KAF5330723.1"/>
    </source>
</evidence>
<dbReference type="GO" id="GO:0140664">
    <property type="term" value="F:ATP-dependent DNA damage sensor activity"/>
    <property type="evidence" value="ECO:0007669"/>
    <property type="project" value="InterPro"/>
</dbReference>
<dbReference type="InterPro" id="IPR007695">
    <property type="entry name" value="DNA_mismatch_repair_MutS-lik_N"/>
</dbReference>
<dbReference type="InterPro" id="IPR016151">
    <property type="entry name" value="DNA_mismatch_repair_MutS_N"/>
</dbReference>
<evidence type="ECO:0000256" key="10">
    <source>
        <dbReference type="SAM" id="MobiDB-lite"/>
    </source>
</evidence>
<dbReference type="Gene3D" id="1.10.1420.10">
    <property type="match status" value="2"/>
</dbReference>
<evidence type="ECO:0000259" key="11">
    <source>
        <dbReference type="PROSITE" id="PS00486"/>
    </source>
</evidence>
<keyword evidence="7" id="KW-0234">DNA repair</keyword>
<keyword evidence="3" id="KW-0547">Nucleotide-binding</keyword>
<keyword evidence="6" id="KW-0238">DNA-binding</keyword>
<comment type="similarity">
    <text evidence="2">Belongs to the DNA mismatch repair MutS family. MSH3 subfamily.</text>
</comment>
<keyword evidence="4" id="KW-0227">DNA damage</keyword>
<protein>
    <recommendedName>
        <fullName evidence="9">MutS protein homolog 3</fullName>
    </recommendedName>
</protein>
<evidence type="ECO:0000256" key="5">
    <source>
        <dbReference type="ARBA" id="ARBA00022840"/>
    </source>
</evidence>
<dbReference type="EMBL" id="JAACJJ010000001">
    <property type="protein sequence ID" value="KAF5330723.1"/>
    <property type="molecule type" value="Genomic_DNA"/>
</dbReference>
<dbReference type="Pfam" id="PF05190">
    <property type="entry name" value="MutS_IV"/>
    <property type="match status" value="1"/>
</dbReference>
<dbReference type="OrthoDB" id="121051at2759"/>
<keyword evidence="8" id="KW-0539">Nucleus</keyword>
<dbReference type="PROSITE" id="PS00486">
    <property type="entry name" value="DNA_MISMATCH_REPAIR_2"/>
    <property type="match status" value="1"/>
</dbReference>
<dbReference type="SUPFAM" id="SSF52540">
    <property type="entry name" value="P-loop containing nucleoside triphosphate hydrolases"/>
    <property type="match status" value="1"/>
</dbReference>
<feature type="region of interest" description="Disordered" evidence="10">
    <location>
        <begin position="1"/>
        <end position="191"/>
    </location>
</feature>
<dbReference type="InterPro" id="IPR027417">
    <property type="entry name" value="P-loop_NTPase"/>
</dbReference>
<dbReference type="Proteomes" id="UP000567179">
    <property type="component" value="Unassembled WGS sequence"/>
</dbReference>
<dbReference type="InterPro" id="IPR000432">
    <property type="entry name" value="DNA_mismatch_repair_MutS_C"/>
</dbReference>
<evidence type="ECO:0000256" key="9">
    <source>
        <dbReference type="ARBA" id="ARBA00029792"/>
    </source>
</evidence>
<comment type="subcellular location">
    <subcellularLocation>
        <location evidence="1">Nucleus</location>
    </subcellularLocation>
</comment>
<evidence type="ECO:0000256" key="1">
    <source>
        <dbReference type="ARBA" id="ARBA00004123"/>
    </source>
</evidence>
<dbReference type="GO" id="GO:0006312">
    <property type="term" value="P:mitotic recombination"/>
    <property type="evidence" value="ECO:0007669"/>
    <property type="project" value="TreeGrafter"/>
</dbReference>
<dbReference type="Gene3D" id="3.40.1170.10">
    <property type="entry name" value="DNA repair protein MutS, domain I"/>
    <property type="match status" value="1"/>
</dbReference>
<accession>A0A8H5BWQ6</accession>
<dbReference type="GO" id="GO:0005634">
    <property type="term" value="C:nucleus"/>
    <property type="evidence" value="ECO:0007669"/>
    <property type="project" value="UniProtKB-SubCell"/>
</dbReference>
<feature type="domain" description="DNA mismatch repair proteins mutS family" evidence="11">
    <location>
        <begin position="929"/>
        <end position="945"/>
    </location>
</feature>
<reference evidence="12 13" key="1">
    <citation type="journal article" date="2020" name="ISME J.">
        <title>Uncovering the hidden diversity of litter-decomposition mechanisms in mushroom-forming fungi.</title>
        <authorList>
            <person name="Floudas D."/>
            <person name="Bentzer J."/>
            <person name="Ahren D."/>
            <person name="Johansson T."/>
            <person name="Persson P."/>
            <person name="Tunlid A."/>
        </authorList>
    </citation>
    <scope>NUCLEOTIDE SEQUENCE [LARGE SCALE GENOMIC DNA]</scope>
    <source>
        <strain evidence="12 13">CBS 101986</strain>
    </source>
</reference>
<evidence type="ECO:0000256" key="2">
    <source>
        <dbReference type="ARBA" id="ARBA00007094"/>
    </source>
</evidence>
<dbReference type="AlphaFoldDB" id="A0A8H5BWQ6"/>
<dbReference type="Pfam" id="PF00488">
    <property type="entry name" value="MutS_V"/>
    <property type="match status" value="1"/>
</dbReference>
<evidence type="ECO:0000256" key="4">
    <source>
        <dbReference type="ARBA" id="ARBA00022763"/>
    </source>
</evidence>
<evidence type="ECO:0000256" key="3">
    <source>
        <dbReference type="ARBA" id="ARBA00022741"/>
    </source>
</evidence>
<dbReference type="Gene3D" id="3.40.50.300">
    <property type="entry name" value="P-loop containing nucleotide triphosphate hydrolases"/>
    <property type="match status" value="1"/>
</dbReference>
<evidence type="ECO:0000256" key="6">
    <source>
        <dbReference type="ARBA" id="ARBA00023125"/>
    </source>
</evidence>
<feature type="compositionally biased region" description="Basic and acidic residues" evidence="10">
    <location>
        <begin position="123"/>
        <end position="137"/>
    </location>
</feature>
<gene>
    <name evidence="12" type="ORF">D9619_005575</name>
</gene>
<feature type="compositionally biased region" description="Low complexity" evidence="10">
    <location>
        <begin position="152"/>
        <end position="161"/>
    </location>
</feature>
<dbReference type="SMART" id="SM00533">
    <property type="entry name" value="MUTSd"/>
    <property type="match status" value="1"/>
</dbReference>
<evidence type="ECO:0000313" key="13">
    <source>
        <dbReference type="Proteomes" id="UP000567179"/>
    </source>
</evidence>
<dbReference type="Pfam" id="PF05192">
    <property type="entry name" value="MutS_III"/>
    <property type="match status" value="1"/>
</dbReference>
<dbReference type="PANTHER" id="PTHR11361:SF122">
    <property type="entry name" value="DNA MISMATCH REPAIR PROTEIN MSH3"/>
    <property type="match status" value="1"/>
</dbReference>
<evidence type="ECO:0000256" key="8">
    <source>
        <dbReference type="ARBA" id="ARBA00023242"/>
    </source>
</evidence>
<proteinExistence type="inferred from homology"/>
<dbReference type="InterPro" id="IPR007696">
    <property type="entry name" value="DNA_mismatch_repair_MutS_core"/>
</dbReference>
<dbReference type="Gene3D" id="3.30.420.110">
    <property type="entry name" value="MutS, connector domain"/>
    <property type="match status" value="1"/>
</dbReference>
<dbReference type="GO" id="GO:0030983">
    <property type="term" value="F:mismatched DNA binding"/>
    <property type="evidence" value="ECO:0007669"/>
    <property type="project" value="InterPro"/>
</dbReference>